<dbReference type="Gene3D" id="3.80.10.10">
    <property type="entry name" value="Ribonuclease Inhibitor"/>
    <property type="match status" value="1"/>
</dbReference>
<feature type="compositionally biased region" description="Basic residues" evidence="1">
    <location>
        <begin position="130"/>
        <end position="144"/>
    </location>
</feature>
<feature type="region of interest" description="Disordered" evidence="1">
    <location>
        <begin position="106"/>
        <end position="144"/>
    </location>
</feature>
<feature type="compositionally biased region" description="Low complexity" evidence="1">
    <location>
        <begin position="37"/>
        <end position="46"/>
    </location>
</feature>
<feature type="region of interest" description="Disordered" evidence="1">
    <location>
        <begin position="590"/>
        <end position="651"/>
    </location>
</feature>
<dbReference type="STRING" id="28573.A0A0U1M2G2"/>
<evidence type="ECO:0000256" key="1">
    <source>
        <dbReference type="SAM" id="MobiDB-lite"/>
    </source>
</evidence>
<feature type="compositionally biased region" description="Acidic residues" evidence="1">
    <location>
        <begin position="627"/>
        <end position="650"/>
    </location>
</feature>
<dbReference type="OMA" id="HNRHLNM"/>
<keyword evidence="3" id="KW-1185">Reference proteome</keyword>
<evidence type="ECO:0000313" key="2">
    <source>
        <dbReference type="EMBL" id="CRG89777.1"/>
    </source>
</evidence>
<sequence length="707" mass="79829">MVSSPPSSGLAAAGTRSRPVRSSRRRVESYTEETSDASDSSSEVVEQLATSWPARSSTRRARNNQEDPAIIARPKRTTRAPKSYREPSSDEDLDRVIARYPEMVTSASTNPQPAAGLPHRVTRQQTRASPNKRKKATVVSPRKRRRPELVDVENIIPTPSGPVPPWDTLPYHILFNIFFHAAHPLVDYRQGSYMPSVKWLLDVSVLCHSFTEPALSVLYHTPVLVPPVKAHKILRLLSLPLDEVSFDYARKVQEVLVDVRQTLAYKAAAPYGYFDISKLIEKVPHIKTLRLYHSDDGISPYRLADNAHRWSYPSTLFDTLREKNLRLQTFDWNARFCEPRSLIKTMLTRHLEAPFQTIRTLHLFQIPSDDTNLESESDVAKMGDKLIEVGLATALRRLPELRTVTFTDCMAVNELLFAGMPSTLESLTLDNCDEAATFSLTAFLSNRGSNLRELVLKHNRHLNMSFTTTLQESCPKLERLSTDFIMHNWPPYFDGMPHFDGLLKPGEIPTWPKTLRELELLQLRQWDKPRAAAFFGSLIDAAPDLPDLRSIVISAAVEMGWQDRASFRRQWMKKFEKTFLRKDGGGVRNSDKTAVVASGTDLPPGPLGRRQSHRESARLAKQRLSGVDDDSEDSSSDNDPSEGGNSEEDATEVKYVQGLCDIVNIRIDNLRPADTQFNEGDFLNSEESGDEDWNGEDWEPGDDGHAW</sequence>
<feature type="region of interest" description="Disordered" evidence="1">
    <location>
        <begin position="1"/>
        <end position="92"/>
    </location>
</feature>
<feature type="region of interest" description="Disordered" evidence="1">
    <location>
        <begin position="676"/>
        <end position="707"/>
    </location>
</feature>
<dbReference type="Proteomes" id="UP000054383">
    <property type="component" value="Unassembled WGS sequence"/>
</dbReference>
<dbReference type="AlphaFoldDB" id="A0A0U1M2G2"/>
<protein>
    <submittedName>
        <fullName evidence="2">Uncharacterized protein</fullName>
    </submittedName>
</protein>
<dbReference type="SUPFAM" id="SSF52047">
    <property type="entry name" value="RNI-like"/>
    <property type="match status" value="1"/>
</dbReference>
<organism evidence="2 3">
    <name type="scientific">Talaromyces islandicus</name>
    <name type="common">Penicillium islandicum</name>
    <dbReference type="NCBI Taxonomy" id="28573"/>
    <lineage>
        <taxon>Eukaryota</taxon>
        <taxon>Fungi</taxon>
        <taxon>Dikarya</taxon>
        <taxon>Ascomycota</taxon>
        <taxon>Pezizomycotina</taxon>
        <taxon>Eurotiomycetes</taxon>
        <taxon>Eurotiomycetidae</taxon>
        <taxon>Eurotiales</taxon>
        <taxon>Trichocomaceae</taxon>
        <taxon>Talaromyces</taxon>
        <taxon>Talaromyces sect. Islandici</taxon>
    </lineage>
</organism>
<accession>A0A0U1M2G2</accession>
<proteinExistence type="predicted"/>
<evidence type="ECO:0000313" key="3">
    <source>
        <dbReference type="Proteomes" id="UP000054383"/>
    </source>
</evidence>
<name>A0A0U1M2G2_TALIS</name>
<dbReference type="EMBL" id="CVMT01000006">
    <property type="protein sequence ID" value="CRG89777.1"/>
    <property type="molecule type" value="Genomic_DNA"/>
</dbReference>
<gene>
    <name evidence="2" type="ORF">PISL3812_06816</name>
</gene>
<feature type="compositionally biased region" description="Acidic residues" evidence="1">
    <location>
        <begin position="687"/>
        <end position="701"/>
    </location>
</feature>
<dbReference type="InterPro" id="IPR032675">
    <property type="entry name" value="LRR_dom_sf"/>
</dbReference>
<reference evidence="2 3" key="1">
    <citation type="submission" date="2015-04" db="EMBL/GenBank/DDBJ databases">
        <authorList>
            <person name="Syromyatnikov M.Y."/>
            <person name="Popov V.N."/>
        </authorList>
    </citation>
    <scope>NUCLEOTIDE SEQUENCE [LARGE SCALE GENOMIC DNA]</scope>
    <source>
        <strain evidence="2">WF-38-12</strain>
    </source>
</reference>
<dbReference type="OrthoDB" id="5395390at2759"/>